<dbReference type="PIRSF" id="PIRSF002736">
    <property type="entry name" value="Citrt_lyas_gamma"/>
    <property type="match status" value="1"/>
</dbReference>
<dbReference type="RefSeq" id="WP_078707107.1">
    <property type="nucleotide sequence ID" value="NZ_FUXL01000002.1"/>
</dbReference>
<evidence type="ECO:0000256" key="1">
    <source>
        <dbReference type="ARBA" id="ARBA00004496"/>
    </source>
</evidence>
<dbReference type="OrthoDB" id="9798736at2"/>
<proteinExistence type="inferred from homology"/>
<dbReference type="GO" id="GO:0016829">
    <property type="term" value="F:lyase activity"/>
    <property type="evidence" value="ECO:0007669"/>
    <property type="project" value="UniProtKB-KW"/>
</dbReference>
<evidence type="ECO:0000256" key="4">
    <source>
        <dbReference type="HAMAP-Rule" id="MF_00805"/>
    </source>
</evidence>
<dbReference type="InterPro" id="IPR023439">
    <property type="entry name" value="Mal_deCO2ase/Cit_lyase_ACP"/>
</dbReference>
<dbReference type="InterPro" id="IPR006495">
    <property type="entry name" value="CitD"/>
</dbReference>
<dbReference type="Pfam" id="PF06857">
    <property type="entry name" value="ACP"/>
    <property type="match status" value="1"/>
</dbReference>
<evidence type="ECO:0000256" key="2">
    <source>
        <dbReference type="ARBA" id="ARBA00022490"/>
    </source>
</evidence>
<evidence type="ECO:0000256" key="5">
    <source>
        <dbReference type="PIRSR" id="PIRSR002736-50"/>
    </source>
</evidence>
<dbReference type="STRING" id="1365950.SAMN05428963_102249"/>
<comment type="subcellular location">
    <subcellularLocation>
        <location evidence="1 4">Cytoplasm</location>
    </subcellularLocation>
</comment>
<keyword evidence="3 4" id="KW-0597">Phosphoprotein</keyword>
<evidence type="ECO:0000313" key="6">
    <source>
        <dbReference type="EMBL" id="SJZ69538.1"/>
    </source>
</evidence>
<evidence type="ECO:0000313" key="7">
    <source>
        <dbReference type="Proteomes" id="UP000190135"/>
    </source>
</evidence>
<dbReference type="EMBL" id="FUXL01000002">
    <property type="protein sequence ID" value="SJZ69538.1"/>
    <property type="molecule type" value="Genomic_DNA"/>
</dbReference>
<dbReference type="GO" id="GO:0005737">
    <property type="term" value="C:cytoplasm"/>
    <property type="evidence" value="ECO:0007669"/>
    <property type="project" value="UniProtKB-SubCell"/>
</dbReference>
<name>A0A1T4MS56_9HYPH</name>
<keyword evidence="2 4" id="KW-0963">Cytoplasm</keyword>
<protein>
    <recommendedName>
        <fullName evidence="4">Citrate lyase acyl carrier protein</fullName>
    </recommendedName>
    <alternativeName>
        <fullName evidence="4">Citrate lyase gamma chain</fullName>
    </alternativeName>
</protein>
<keyword evidence="6" id="KW-0456">Lyase</keyword>
<evidence type="ECO:0000256" key="3">
    <source>
        <dbReference type="ARBA" id="ARBA00022553"/>
    </source>
</evidence>
<organism evidence="6 7">
    <name type="scientific">Consotaella salsifontis</name>
    <dbReference type="NCBI Taxonomy" id="1365950"/>
    <lineage>
        <taxon>Bacteria</taxon>
        <taxon>Pseudomonadati</taxon>
        <taxon>Pseudomonadota</taxon>
        <taxon>Alphaproteobacteria</taxon>
        <taxon>Hyphomicrobiales</taxon>
        <taxon>Aurantimonadaceae</taxon>
        <taxon>Consotaella</taxon>
    </lineage>
</organism>
<comment type="function">
    <text evidence="4">Covalent carrier of the coenzyme of citrate lyase.</text>
</comment>
<keyword evidence="7" id="KW-1185">Reference proteome</keyword>
<sequence>MNIVRDSIAGTLESNDLLVKVSPAQDEGLELHVNSEVIHQFGAQIEAVVRETLSRLGVTNALVLIEDKGALDCSIRARVQAAVLRASDATGIDWEALS</sequence>
<dbReference type="AlphaFoldDB" id="A0A1T4MS56"/>
<dbReference type="HAMAP" id="MF_00805">
    <property type="entry name" value="CitD"/>
    <property type="match status" value="1"/>
</dbReference>
<dbReference type="Proteomes" id="UP000190135">
    <property type="component" value="Unassembled WGS sequence"/>
</dbReference>
<dbReference type="NCBIfam" id="TIGR01608">
    <property type="entry name" value="citD"/>
    <property type="match status" value="1"/>
</dbReference>
<dbReference type="NCBIfam" id="NF009726">
    <property type="entry name" value="PRK13253.1"/>
    <property type="match status" value="1"/>
</dbReference>
<feature type="modified residue" description="O-(phosphoribosyl dephospho-coenzyme A)serine" evidence="4 5">
    <location>
        <position position="14"/>
    </location>
</feature>
<reference evidence="6 7" key="1">
    <citation type="submission" date="2017-02" db="EMBL/GenBank/DDBJ databases">
        <authorList>
            <person name="Peterson S.W."/>
        </authorList>
    </citation>
    <scope>NUCLEOTIDE SEQUENCE [LARGE SCALE GENOMIC DNA]</scope>
    <source>
        <strain evidence="6 7">USBA 369</strain>
    </source>
</reference>
<accession>A0A1T4MS56</accession>
<comment type="subunit">
    <text evidence="4">Oligomer with a subunit composition of (alpha,beta,gamma)6.</text>
</comment>
<comment type="similarity">
    <text evidence="4">Belongs to the CitD family.</text>
</comment>
<gene>
    <name evidence="4" type="primary">citD</name>
    <name evidence="6" type="ORF">SAMN05428963_102249</name>
</gene>